<dbReference type="AlphaFoldDB" id="A0AAV7REV7"/>
<evidence type="ECO:0000313" key="3">
    <source>
        <dbReference type="EMBL" id="KAJ1149749.1"/>
    </source>
</evidence>
<protein>
    <recommendedName>
        <fullName evidence="5">Secreted protein</fullName>
    </recommendedName>
</protein>
<gene>
    <name evidence="3" type="ORF">NDU88_002554</name>
</gene>
<evidence type="ECO:0000256" key="1">
    <source>
        <dbReference type="SAM" id="MobiDB-lite"/>
    </source>
</evidence>
<keyword evidence="2" id="KW-0472">Membrane</keyword>
<accession>A0AAV7REV7</accession>
<keyword evidence="4" id="KW-1185">Reference proteome</keyword>
<feature type="region of interest" description="Disordered" evidence="1">
    <location>
        <begin position="44"/>
        <end position="68"/>
    </location>
</feature>
<name>A0AAV7REV7_PLEWA</name>
<organism evidence="3 4">
    <name type="scientific">Pleurodeles waltl</name>
    <name type="common">Iberian ribbed newt</name>
    <dbReference type="NCBI Taxonomy" id="8319"/>
    <lineage>
        <taxon>Eukaryota</taxon>
        <taxon>Metazoa</taxon>
        <taxon>Chordata</taxon>
        <taxon>Craniata</taxon>
        <taxon>Vertebrata</taxon>
        <taxon>Euteleostomi</taxon>
        <taxon>Amphibia</taxon>
        <taxon>Batrachia</taxon>
        <taxon>Caudata</taxon>
        <taxon>Salamandroidea</taxon>
        <taxon>Salamandridae</taxon>
        <taxon>Pleurodelinae</taxon>
        <taxon>Pleurodeles</taxon>
    </lineage>
</organism>
<reference evidence="3" key="1">
    <citation type="journal article" date="2022" name="bioRxiv">
        <title>Sequencing and chromosome-scale assembly of the giantPleurodeles waltlgenome.</title>
        <authorList>
            <person name="Brown T."/>
            <person name="Elewa A."/>
            <person name="Iarovenko S."/>
            <person name="Subramanian E."/>
            <person name="Araus A.J."/>
            <person name="Petzold A."/>
            <person name="Susuki M."/>
            <person name="Suzuki K.-i.T."/>
            <person name="Hayashi T."/>
            <person name="Toyoda A."/>
            <person name="Oliveira C."/>
            <person name="Osipova E."/>
            <person name="Leigh N.D."/>
            <person name="Simon A."/>
            <person name="Yun M.H."/>
        </authorList>
    </citation>
    <scope>NUCLEOTIDE SEQUENCE</scope>
    <source>
        <strain evidence="3">20211129_DDA</strain>
        <tissue evidence="3">Liver</tissue>
    </source>
</reference>
<evidence type="ECO:0008006" key="5">
    <source>
        <dbReference type="Google" id="ProtNLM"/>
    </source>
</evidence>
<keyword evidence="2" id="KW-1133">Transmembrane helix</keyword>
<dbReference type="Proteomes" id="UP001066276">
    <property type="component" value="Chromosome 5"/>
</dbReference>
<feature type="transmembrane region" description="Helical" evidence="2">
    <location>
        <begin position="12"/>
        <end position="31"/>
    </location>
</feature>
<dbReference type="EMBL" id="JANPWB010000009">
    <property type="protein sequence ID" value="KAJ1149749.1"/>
    <property type="molecule type" value="Genomic_DNA"/>
</dbReference>
<evidence type="ECO:0000313" key="4">
    <source>
        <dbReference type="Proteomes" id="UP001066276"/>
    </source>
</evidence>
<keyword evidence="2" id="KW-0812">Transmembrane</keyword>
<sequence>MSSSQSRCPAQLVLFFMIWHGGTSLVARYLHAFQEFPRVPCAGPQPASDAAGHTAPRPRVRQRPMAQEFDPSSLLMSSVDGCAIRSARAVGLRCDSGS</sequence>
<evidence type="ECO:0000256" key="2">
    <source>
        <dbReference type="SAM" id="Phobius"/>
    </source>
</evidence>
<comment type="caution">
    <text evidence="3">The sequence shown here is derived from an EMBL/GenBank/DDBJ whole genome shotgun (WGS) entry which is preliminary data.</text>
</comment>
<proteinExistence type="predicted"/>